<accession>A0A5C5YSM4</accession>
<evidence type="ECO:0000256" key="1">
    <source>
        <dbReference type="ARBA" id="ARBA00004286"/>
    </source>
</evidence>
<dbReference type="RefSeq" id="WP_146585617.1">
    <property type="nucleotide sequence ID" value="NZ_SJPO01000003.1"/>
</dbReference>
<dbReference type="GO" id="GO:0032259">
    <property type="term" value="P:methylation"/>
    <property type="evidence" value="ECO:0007669"/>
    <property type="project" value="UniProtKB-KW"/>
</dbReference>
<dbReference type="PROSITE" id="PS50868">
    <property type="entry name" value="POST_SET"/>
    <property type="match status" value="1"/>
</dbReference>
<keyword evidence="8" id="KW-1185">Reference proteome</keyword>
<dbReference type="InterPro" id="IPR050777">
    <property type="entry name" value="SET2_Histone-Lys_MeTrsfase"/>
</dbReference>
<dbReference type="SUPFAM" id="SSF82199">
    <property type="entry name" value="SET domain"/>
    <property type="match status" value="1"/>
</dbReference>
<dbReference type="EMBL" id="SJPO01000003">
    <property type="protein sequence ID" value="TWT77793.1"/>
    <property type="molecule type" value="Genomic_DNA"/>
</dbReference>
<dbReference type="OrthoDB" id="9804945at2"/>
<keyword evidence="4" id="KW-0808">Transferase</keyword>
<dbReference type="Gene3D" id="2.170.270.10">
    <property type="entry name" value="SET domain"/>
    <property type="match status" value="1"/>
</dbReference>
<evidence type="ECO:0000259" key="6">
    <source>
        <dbReference type="PROSITE" id="PS50868"/>
    </source>
</evidence>
<evidence type="ECO:0000256" key="5">
    <source>
        <dbReference type="ARBA" id="ARBA00022691"/>
    </source>
</evidence>
<keyword evidence="5" id="KW-0949">S-adenosyl-L-methionine</keyword>
<evidence type="ECO:0000256" key="4">
    <source>
        <dbReference type="ARBA" id="ARBA00022679"/>
    </source>
</evidence>
<protein>
    <recommendedName>
        <fullName evidence="6">Post-SET domain-containing protein</fullName>
    </recommendedName>
</protein>
<evidence type="ECO:0000313" key="8">
    <source>
        <dbReference type="Proteomes" id="UP000318478"/>
    </source>
</evidence>
<proteinExistence type="predicted"/>
<evidence type="ECO:0000256" key="3">
    <source>
        <dbReference type="ARBA" id="ARBA00022603"/>
    </source>
</evidence>
<organism evidence="7 8">
    <name type="scientific">Posidoniimonas polymericola</name>
    <dbReference type="NCBI Taxonomy" id="2528002"/>
    <lineage>
        <taxon>Bacteria</taxon>
        <taxon>Pseudomonadati</taxon>
        <taxon>Planctomycetota</taxon>
        <taxon>Planctomycetia</taxon>
        <taxon>Pirellulales</taxon>
        <taxon>Lacipirellulaceae</taxon>
        <taxon>Posidoniimonas</taxon>
    </lineage>
</organism>
<dbReference type="PANTHER" id="PTHR22884">
    <property type="entry name" value="SET DOMAIN PROTEINS"/>
    <property type="match status" value="1"/>
</dbReference>
<comment type="caution">
    <text evidence="7">The sequence shown here is derived from an EMBL/GenBank/DDBJ whole genome shotgun (WGS) entry which is preliminary data.</text>
</comment>
<dbReference type="GO" id="GO:0008168">
    <property type="term" value="F:methyltransferase activity"/>
    <property type="evidence" value="ECO:0007669"/>
    <property type="project" value="UniProtKB-KW"/>
</dbReference>
<keyword evidence="2" id="KW-0158">Chromosome</keyword>
<dbReference type="GO" id="GO:0005694">
    <property type="term" value="C:chromosome"/>
    <property type="evidence" value="ECO:0007669"/>
    <property type="project" value="UniProtKB-SubCell"/>
</dbReference>
<dbReference type="InterPro" id="IPR003616">
    <property type="entry name" value="Post-SET_dom"/>
</dbReference>
<gene>
    <name evidence="7" type="ORF">Pla123a_15890</name>
</gene>
<reference evidence="7 8" key="1">
    <citation type="submission" date="2019-02" db="EMBL/GenBank/DDBJ databases">
        <title>Deep-cultivation of Planctomycetes and their phenomic and genomic characterization uncovers novel biology.</title>
        <authorList>
            <person name="Wiegand S."/>
            <person name="Jogler M."/>
            <person name="Boedeker C."/>
            <person name="Pinto D."/>
            <person name="Vollmers J."/>
            <person name="Rivas-Marin E."/>
            <person name="Kohn T."/>
            <person name="Peeters S.H."/>
            <person name="Heuer A."/>
            <person name="Rast P."/>
            <person name="Oberbeckmann S."/>
            <person name="Bunk B."/>
            <person name="Jeske O."/>
            <person name="Meyerdierks A."/>
            <person name="Storesund J.E."/>
            <person name="Kallscheuer N."/>
            <person name="Luecker S."/>
            <person name="Lage O.M."/>
            <person name="Pohl T."/>
            <person name="Merkel B.J."/>
            <person name="Hornburger P."/>
            <person name="Mueller R.-W."/>
            <person name="Bruemmer F."/>
            <person name="Labrenz M."/>
            <person name="Spormann A.M."/>
            <person name="Op Den Camp H."/>
            <person name="Overmann J."/>
            <person name="Amann R."/>
            <person name="Jetten M.S.M."/>
            <person name="Mascher T."/>
            <person name="Medema M.H."/>
            <person name="Devos D.P."/>
            <person name="Kaster A.-K."/>
            <person name="Ovreas L."/>
            <person name="Rohde M."/>
            <person name="Galperin M.Y."/>
            <person name="Jogler C."/>
        </authorList>
    </citation>
    <scope>NUCLEOTIDE SEQUENCE [LARGE SCALE GENOMIC DNA]</scope>
    <source>
        <strain evidence="7 8">Pla123a</strain>
    </source>
</reference>
<dbReference type="Proteomes" id="UP000318478">
    <property type="component" value="Unassembled WGS sequence"/>
</dbReference>
<evidence type="ECO:0000313" key="7">
    <source>
        <dbReference type="EMBL" id="TWT77793.1"/>
    </source>
</evidence>
<name>A0A5C5YSM4_9BACT</name>
<sequence length="148" mass="16808">MRIYPRHLPVIADEPQAEEFRVIDVDDHRGQGVEVLRRFAAGELLFRMNGVLRDYVTQYTLQVGPNEHLDDPYVGGKVLHCCDPNSMLEPRTRCYIAVRDIEPGELLTMDYDLTEDYLFKAFECRCGADNCRGYVAGRLAEVPAVANA</sequence>
<feature type="domain" description="Post-SET" evidence="6">
    <location>
        <begin position="120"/>
        <end position="136"/>
    </location>
</feature>
<keyword evidence="3" id="KW-0489">Methyltransferase</keyword>
<dbReference type="InterPro" id="IPR046341">
    <property type="entry name" value="SET_dom_sf"/>
</dbReference>
<comment type="subcellular location">
    <subcellularLocation>
        <location evidence="1">Chromosome</location>
    </subcellularLocation>
</comment>
<evidence type="ECO:0000256" key="2">
    <source>
        <dbReference type="ARBA" id="ARBA00022454"/>
    </source>
</evidence>
<dbReference type="AlphaFoldDB" id="A0A5C5YSM4"/>